<feature type="compositionally biased region" description="Basic and acidic residues" evidence="1">
    <location>
        <begin position="79"/>
        <end position="92"/>
    </location>
</feature>
<proteinExistence type="predicted"/>
<dbReference type="AlphaFoldDB" id="A0A2N9HDP4"/>
<reference evidence="2" key="1">
    <citation type="submission" date="2018-02" db="EMBL/GenBank/DDBJ databases">
        <authorList>
            <person name="Cohen D.B."/>
            <person name="Kent A.D."/>
        </authorList>
    </citation>
    <scope>NUCLEOTIDE SEQUENCE</scope>
</reference>
<name>A0A2N9HDP4_FAGSY</name>
<protein>
    <submittedName>
        <fullName evidence="2">Uncharacterized protein</fullName>
    </submittedName>
</protein>
<sequence>MLGTNFVGLCPFIQLISRRAKNYRPLPNRSHGFSAQQKYQSHHRSNPGKEDEEQETEEQQLVTPVEPLKSPILASKGKSKNDRATRKGENRVSHKRRHINHNFERSSKENWAYDFVVEGRPVDKEDFVMKNKDSHGGLVTDAVGKSLLLPKDMASRQENNSKCLIENLKLHSVLSIQGIFEVSSRLLETKRLLRKALRENVLLKELEKMASTQIQAAESNHKSAETRLKSAEHVTRVAVKKAEEEAQAYYDQGFDEARINDASNLYNKGRMLQPYRVAPSKEAEETPNKGNDVLQNLEDVQVEDVNEEENEDDEVVDVTNYVTNANI</sequence>
<evidence type="ECO:0000256" key="1">
    <source>
        <dbReference type="SAM" id="MobiDB-lite"/>
    </source>
</evidence>
<dbReference type="EMBL" id="OIVN01003235">
    <property type="protein sequence ID" value="SPD09719.1"/>
    <property type="molecule type" value="Genomic_DNA"/>
</dbReference>
<gene>
    <name evidence="2" type="ORF">FSB_LOCUS37601</name>
</gene>
<accession>A0A2N9HDP4</accession>
<feature type="region of interest" description="Disordered" evidence="1">
    <location>
        <begin position="26"/>
        <end position="94"/>
    </location>
</feature>
<evidence type="ECO:0000313" key="2">
    <source>
        <dbReference type="EMBL" id="SPD09719.1"/>
    </source>
</evidence>
<organism evidence="2">
    <name type="scientific">Fagus sylvatica</name>
    <name type="common">Beechnut</name>
    <dbReference type="NCBI Taxonomy" id="28930"/>
    <lineage>
        <taxon>Eukaryota</taxon>
        <taxon>Viridiplantae</taxon>
        <taxon>Streptophyta</taxon>
        <taxon>Embryophyta</taxon>
        <taxon>Tracheophyta</taxon>
        <taxon>Spermatophyta</taxon>
        <taxon>Magnoliopsida</taxon>
        <taxon>eudicotyledons</taxon>
        <taxon>Gunneridae</taxon>
        <taxon>Pentapetalae</taxon>
        <taxon>rosids</taxon>
        <taxon>fabids</taxon>
        <taxon>Fagales</taxon>
        <taxon>Fagaceae</taxon>
        <taxon>Fagus</taxon>
    </lineage>
</organism>